<dbReference type="Proteomes" id="UP000515140">
    <property type="component" value="Unplaced"/>
</dbReference>
<gene>
    <name evidence="3 4 5" type="primary">LOC110196564</name>
</gene>
<name>A0A6P5IWX3_PHACI</name>
<evidence type="ECO:0000313" key="5">
    <source>
        <dbReference type="RefSeq" id="XP_020825536.1"/>
    </source>
</evidence>
<feature type="compositionally biased region" description="Polar residues" evidence="1">
    <location>
        <begin position="203"/>
        <end position="212"/>
    </location>
</feature>
<feature type="region of interest" description="Disordered" evidence="1">
    <location>
        <begin position="187"/>
        <end position="212"/>
    </location>
</feature>
<proteinExistence type="predicted"/>
<reference evidence="3 4" key="1">
    <citation type="submission" date="2025-04" db="UniProtKB">
        <authorList>
            <consortium name="RefSeq"/>
        </authorList>
    </citation>
    <scope>IDENTIFICATION</scope>
    <source>
        <tissue evidence="3 4">Spleen</tissue>
    </source>
</reference>
<dbReference type="RefSeq" id="XP_020825533.1">
    <property type="nucleotide sequence ID" value="XM_020969874.1"/>
</dbReference>
<dbReference type="RefSeq" id="XP_020825536.1">
    <property type="nucleotide sequence ID" value="XM_020969877.1"/>
</dbReference>
<dbReference type="RefSeq" id="XP_020825535.1">
    <property type="nucleotide sequence ID" value="XM_020969876.1"/>
</dbReference>
<evidence type="ECO:0000313" key="3">
    <source>
        <dbReference type="RefSeq" id="XP_020825533.1"/>
    </source>
</evidence>
<accession>A0A6P5IWX3</accession>
<protein>
    <submittedName>
        <fullName evidence="3 4">Uncharacterized protein LOC110196564</fullName>
    </submittedName>
</protein>
<sequence>MSSVDVDPSTIPLAPVQVSPPPPVLPLWVPPLLCCVPAILSPCLLLPESFQVCVPCSAAISCVCPTPHAACQCLCYSTAISAWEIPGHMIPGHVGVVSRRRGLTASVIRPRRLSSVIAPMQELRSACHVGPYVPLYDCIHGGAQSRVLPAQVYVPPYILPVHVGVLPRILPAHVGAPYALPIRMGPAPNSQPAPSGDLPQIFPQGSPSNTVARQEPYPDALNVRAPLRMVNGSDVAPRVAPRSLAAYAVS</sequence>
<dbReference type="KEGG" id="pcw:110196564"/>
<keyword evidence="2" id="KW-1185">Reference proteome</keyword>
<evidence type="ECO:0000313" key="2">
    <source>
        <dbReference type="Proteomes" id="UP000515140"/>
    </source>
</evidence>
<evidence type="ECO:0000313" key="4">
    <source>
        <dbReference type="RefSeq" id="XP_020825535.1"/>
    </source>
</evidence>
<dbReference type="GeneID" id="110196564"/>
<organism evidence="2 3">
    <name type="scientific">Phascolarctos cinereus</name>
    <name type="common">Koala</name>
    <dbReference type="NCBI Taxonomy" id="38626"/>
    <lineage>
        <taxon>Eukaryota</taxon>
        <taxon>Metazoa</taxon>
        <taxon>Chordata</taxon>
        <taxon>Craniata</taxon>
        <taxon>Vertebrata</taxon>
        <taxon>Euteleostomi</taxon>
        <taxon>Mammalia</taxon>
        <taxon>Metatheria</taxon>
        <taxon>Diprotodontia</taxon>
        <taxon>Phascolarctidae</taxon>
        <taxon>Phascolarctos</taxon>
    </lineage>
</organism>
<evidence type="ECO:0000256" key="1">
    <source>
        <dbReference type="SAM" id="MobiDB-lite"/>
    </source>
</evidence>
<dbReference type="AlphaFoldDB" id="A0A6P5IWX3"/>